<protein>
    <submittedName>
        <fullName evidence="2">Uncharacterized protein</fullName>
    </submittedName>
</protein>
<name>A0A2T3ZGS2_TRIA4</name>
<gene>
    <name evidence="2" type="ORF">M441DRAFT_338858</name>
</gene>
<keyword evidence="1" id="KW-1133">Transmembrane helix</keyword>
<proteinExistence type="predicted"/>
<accession>A0A2T3ZGS2</accession>
<keyword evidence="3" id="KW-1185">Reference proteome</keyword>
<evidence type="ECO:0000313" key="3">
    <source>
        <dbReference type="Proteomes" id="UP000240493"/>
    </source>
</evidence>
<dbReference type="EMBL" id="KZ679258">
    <property type="protein sequence ID" value="PTB44002.1"/>
    <property type="molecule type" value="Genomic_DNA"/>
</dbReference>
<evidence type="ECO:0000256" key="1">
    <source>
        <dbReference type="SAM" id="Phobius"/>
    </source>
</evidence>
<evidence type="ECO:0000313" key="2">
    <source>
        <dbReference type="EMBL" id="PTB44002.1"/>
    </source>
</evidence>
<feature type="transmembrane region" description="Helical" evidence="1">
    <location>
        <begin position="162"/>
        <end position="181"/>
    </location>
</feature>
<sequence>MSRQKTGSCSFATGPLALRGNEASGHAYMPIVAVVAITDYGTCIQTRQTTYIVHMHGHMPVHTSSRAYCTSAHPCGLPHASFRPGQPTYNIHASRRRFSRPAYGYTRAHTSLAAGSCLPPQLLPERCTWPPSRPSSCSTLDFGQLLFLNLFRFRCLLRRARAVYFNLFLIPFVSLSLSVGTSSP</sequence>
<keyword evidence="1" id="KW-0472">Membrane</keyword>
<keyword evidence="1" id="KW-0812">Transmembrane</keyword>
<dbReference type="Proteomes" id="UP000240493">
    <property type="component" value="Unassembled WGS sequence"/>
</dbReference>
<organism evidence="2 3">
    <name type="scientific">Trichoderma asperellum (strain ATCC 204424 / CBS 433.97 / NBRC 101777)</name>
    <dbReference type="NCBI Taxonomy" id="1042311"/>
    <lineage>
        <taxon>Eukaryota</taxon>
        <taxon>Fungi</taxon>
        <taxon>Dikarya</taxon>
        <taxon>Ascomycota</taxon>
        <taxon>Pezizomycotina</taxon>
        <taxon>Sordariomycetes</taxon>
        <taxon>Hypocreomycetidae</taxon>
        <taxon>Hypocreales</taxon>
        <taxon>Hypocreaceae</taxon>
        <taxon>Trichoderma</taxon>
    </lineage>
</organism>
<dbReference type="AlphaFoldDB" id="A0A2T3ZGS2"/>
<reference evidence="2 3" key="1">
    <citation type="submission" date="2016-07" db="EMBL/GenBank/DDBJ databases">
        <title>Multiple horizontal gene transfer events from other fungi enriched the ability of initially mycotrophic Trichoderma (Ascomycota) to feed on dead plant biomass.</title>
        <authorList>
            <consortium name="DOE Joint Genome Institute"/>
            <person name="Aerts A."/>
            <person name="Atanasova L."/>
            <person name="Chenthamara K."/>
            <person name="Zhang J."/>
            <person name="Grujic M."/>
            <person name="Henrissat B."/>
            <person name="Kuo A."/>
            <person name="Salamov A."/>
            <person name="Lipzen A."/>
            <person name="Labutti K."/>
            <person name="Barry K."/>
            <person name="Miao Y."/>
            <person name="Rahimi M.J."/>
            <person name="Shen Q."/>
            <person name="Grigoriev I.V."/>
            <person name="Kubicek C.P."/>
            <person name="Druzhinina I.S."/>
        </authorList>
    </citation>
    <scope>NUCLEOTIDE SEQUENCE [LARGE SCALE GENOMIC DNA]</scope>
    <source>
        <strain evidence="2 3">CBS 433.97</strain>
    </source>
</reference>